<organism evidence="2 3">
    <name type="scientific">Marasmius crinis-equi</name>
    <dbReference type="NCBI Taxonomy" id="585013"/>
    <lineage>
        <taxon>Eukaryota</taxon>
        <taxon>Fungi</taxon>
        <taxon>Dikarya</taxon>
        <taxon>Basidiomycota</taxon>
        <taxon>Agaricomycotina</taxon>
        <taxon>Agaricomycetes</taxon>
        <taxon>Agaricomycetidae</taxon>
        <taxon>Agaricales</taxon>
        <taxon>Marasmiineae</taxon>
        <taxon>Marasmiaceae</taxon>
        <taxon>Marasmius</taxon>
    </lineage>
</organism>
<reference evidence="2 3" key="1">
    <citation type="submission" date="2024-02" db="EMBL/GenBank/DDBJ databases">
        <title>A draft genome for the cacao thread blight pathogen Marasmius crinis-equi.</title>
        <authorList>
            <person name="Cohen S.P."/>
            <person name="Baruah I.K."/>
            <person name="Amoako-Attah I."/>
            <person name="Bukari Y."/>
            <person name="Meinhardt L.W."/>
            <person name="Bailey B.A."/>
        </authorList>
    </citation>
    <scope>NUCLEOTIDE SEQUENCE [LARGE SCALE GENOMIC DNA]</scope>
    <source>
        <strain evidence="2 3">GH-76</strain>
    </source>
</reference>
<dbReference type="Proteomes" id="UP001465976">
    <property type="component" value="Unassembled WGS sequence"/>
</dbReference>
<feature type="region of interest" description="Disordered" evidence="1">
    <location>
        <begin position="134"/>
        <end position="200"/>
    </location>
</feature>
<feature type="compositionally biased region" description="Polar residues" evidence="1">
    <location>
        <begin position="134"/>
        <end position="145"/>
    </location>
</feature>
<evidence type="ECO:0000313" key="3">
    <source>
        <dbReference type="Proteomes" id="UP001465976"/>
    </source>
</evidence>
<comment type="caution">
    <text evidence="2">The sequence shown here is derived from an EMBL/GenBank/DDBJ whole genome shotgun (WGS) entry which is preliminary data.</text>
</comment>
<evidence type="ECO:0000256" key="1">
    <source>
        <dbReference type="SAM" id="MobiDB-lite"/>
    </source>
</evidence>
<proteinExistence type="predicted"/>
<sequence length="465" mass="52396">MVTGDLTKSYEEVGPWDDAIGKRLGAFVWNDKDAMMLYRAKLPVYYVRYFNDFSHQKILHVGLFHDPRVGSVEVASPNFPVIYSGQAGSDPKFAAIRAASISCFDTASPFENLHLPGAYQSSYTMGSGSIISPSASTLQTSQPATSGPKRAFPGSGSFDRYPKKQKKGIQSGSEQTNNANRTINDSHPDKQQMRPGDQPRLKTVLPDPAAFFGTPKLTRQISYFAQYAHIRQPLVIRSRVGEGGEVPIPLKTSVWRKVLSVPFHGIYTKPEPDNKMKQARDHFEATEWLQKLFQKYASGVDVAVSKEATVDPIVARKLVFELCNVNFRYQLMGLDKMLDRSASPPVGTTGPDLLVWRAQHRRYRLQLIEQVLGGGYGDPFEVSEMPGNVGIACERWSERFEALRAFWQLMSTWPGQKHGLWDRGRDLNLAHMPAEGEQWEALLVKFYVQTYYNTLNFPPILPRRK</sequence>
<evidence type="ECO:0000313" key="2">
    <source>
        <dbReference type="EMBL" id="KAL0567213.1"/>
    </source>
</evidence>
<accession>A0ABR3EWB2</accession>
<name>A0ABR3EWB2_9AGAR</name>
<feature type="compositionally biased region" description="Basic and acidic residues" evidence="1">
    <location>
        <begin position="184"/>
        <end position="200"/>
    </location>
</feature>
<feature type="compositionally biased region" description="Polar residues" evidence="1">
    <location>
        <begin position="168"/>
        <end position="183"/>
    </location>
</feature>
<protein>
    <submittedName>
        <fullName evidence="2">Uncharacterized protein</fullName>
    </submittedName>
</protein>
<gene>
    <name evidence="2" type="ORF">V5O48_014787</name>
</gene>
<dbReference type="EMBL" id="JBAHYK010001646">
    <property type="protein sequence ID" value="KAL0567213.1"/>
    <property type="molecule type" value="Genomic_DNA"/>
</dbReference>
<keyword evidence="3" id="KW-1185">Reference proteome</keyword>